<evidence type="ECO:0000313" key="2">
    <source>
        <dbReference type="Proteomes" id="UP000593568"/>
    </source>
</evidence>
<protein>
    <submittedName>
        <fullName evidence="1">Uncharacterized protein</fullName>
    </submittedName>
</protein>
<dbReference type="Proteomes" id="UP000593568">
    <property type="component" value="Unassembled WGS sequence"/>
</dbReference>
<accession>A0A7J9DEK5</accession>
<comment type="caution">
    <text evidence="1">The sequence shown here is derived from an EMBL/GenBank/DDBJ whole genome shotgun (WGS) entry which is preliminary data.</text>
</comment>
<sequence>NTYNEKQLEAAIVEPKRALIEEGREAIKANIERNEGIPYETK</sequence>
<feature type="non-terminal residue" evidence="1">
    <location>
        <position position="1"/>
    </location>
</feature>
<dbReference type="AlphaFoldDB" id="A0A7J9DEK5"/>
<organism evidence="1 2">
    <name type="scientific">Gossypium trilobum</name>
    <dbReference type="NCBI Taxonomy" id="34281"/>
    <lineage>
        <taxon>Eukaryota</taxon>
        <taxon>Viridiplantae</taxon>
        <taxon>Streptophyta</taxon>
        <taxon>Embryophyta</taxon>
        <taxon>Tracheophyta</taxon>
        <taxon>Spermatophyta</taxon>
        <taxon>Magnoliopsida</taxon>
        <taxon>eudicotyledons</taxon>
        <taxon>Gunneridae</taxon>
        <taxon>Pentapetalae</taxon>
        <taxon>rosids</taxon>
        <taxon>malvids</taxon>
        <taxon>Malvales</taxon>
        <taxon>Malvaceae</taxon>
        <taxon>Malvoideae</taxon>
        <taxon>Gossypium</taxon>
    </lineage>
</organism>
<dbReference type="EMBL" id="JABEZW010000002">
    <property type="protein sequence ID" value="MBA0759099.1"/>
    <property type="molecule type" value="Genomic_DNA"/>
</dbReference>
<proteinExistence type="predicted"/>
<keyword evidence="2" id="KW-1185">Reference proteome</keyword>
<name>A0A7J9DEK5_9ROSI</name>
<reference evidence="1 2" key="1">
    <citation type="journal article" date="2019" name="Genome Biol. Evol.">
        <title>Insights into the evolution of the New World diploid cottons (Gossypium, subgenus Houzingenia) based on genome sequencing.</title>
        <authorList>
            <person name="Grover C.E."/>
            <person name="Arick M.A. 2nd"/>
            <person name="Thrash A."/>
            <person name="Conover J.L."/>
            <person name="Sanders W.S."/>
            <person name="Peterson D.G."/>
            <person name="Frelichowski J.E."/>
            <person name="Scheffler J.A."/>
            <person name="Scheffler B.E."/>
            <person name="Wendel J.F."/>
        </authorList>
    </citation>
    <scope>NUCLEOTIDE SEQUENCE [LARGE SCALE GENOMIC DNA]</scope>
    <source>
        <strain evidence="1">8</strain>
        <tissue evidence="1">Leaf</tissue>
    </source>
</reference>
<gene>
    <name evidence="1" type="ORF">Gotri_022023</name>
</gene>
<evidence type="ECO:0000313" key="1">
    <source>
        <dbReference type="EMBL" id="MBA0759099.1"/>
    </source>
</evidence>